<dbReference type="InterPro" id="IPR046341">
    <property type="entry name" value="SET_dom_sf"/>
</dbReference>
<comment type="caution">
    <text evidence="1">The sequence shown here is derived from an EMBL/GenBank/DDBJ whole genome shotgun (WGS) entry which is preliminary data.</text>
</comment>
<evidence type="ECO:0000313" key="2">
    <source>
        <dbReference type="Proteomes" id="UP000636800"/>
    </source>
</evidence>
<evidence type="ECO:0008006" key="3">
    <source>
        <dbReference type="Google" id="ProtNLM"/>
    </source>
</evidence>
<dbReference type="SUPFAM" id="SSF82199">
    <property type="entry name" value="SET domain"/>
    <property type="match status" value="1"/>
</dbReference>
<sequence length="191" mass="21750">MLRNEVVTEVTKKLWIDTDTVAASDIGPVTIGVKPWVAVALFLLREKALGAASSWRPYFDILPLETDSPIFWSDEELSLIQGTQLLKTTLGVKEHIQCEFTKLEDEVLLPNKHLFTSTITAADFLWAYGILRSRTFSHLRGDNLVLIPLADLINHNPSITSEETCWEIRRKGMFSRRIDICLAYSCIRQCR</sequence>
<gene>
    <name evidence="1" type="ORF">HPP92_011000</name>
</gene>
<dbReference type="InterPro" id="IPR050600">
    <property type="entry name" value="SETD3_SETD6_MTase"/>
</dbReference>
<accession>A0A835UZS8</accession>
<dbReference type="EMBL" id="JADCNL010000005">
    <property type="protein sequence ID" value="KAG0480142.1"/>
    <property type="molecule type" value="Genomic_DNA"/>
</dbReference>
<dbReference type="PANTHER" id="PTHR13271">
    <property type="entry name" value="UNCHARACTERIZED PUTATIVE METHYLTRANSFERASE"/>
    <property type="match status" value="1"/>
</dbReference>
<evidence type="ECO:0000313" key="1">
    <source>
        <dbReference type="EMBL" id="KAG0480142.1"/>
    </source>
</evidence>
<proteinExistence type="predicted"/>
<dbReference type="GO" id="GO:0016279">
    <property type="term" value="F:protein-lysine N-methyltransferase activity"/>
    <property type="evidence" value="ECO:0007669"/>
    <property type="project" value="TreeGrafter"/>
</dbReference>
<dbReference type="Proteomes" id="UP000636800">
    <property type="component" value="Chromosome 5"/>
</dbReference>
<keyword evidence="2" id="KW-1185">Reference proteome</keyword>
<reference evidence="1 2" key="1">
    <citation type="journal article" date="2020" name="Nat. Food">
        <title>A phased Vanilla planifolia genome enables genetic improvement of flavour and production.</title>
        <authorList>
            <person name="Hasing T."/>
            <person name="Tang H."/>
            <person name="Brym M."/>
            <person name="Khazi F."/>
            <person name="Huang T."/>
            <person name="Chambers A.H."/>
        </authorList>
    </citation>
    <scope>NUCLEOTIDE SEQUENCE [LARGE SCALE GENOMIC DNA]</scope>
    <source>
        <tissue evidence="1">Leaf</tissue>
    </source>
</reference>
<protein>
    <recommendedName>
        <fullName evidence="3">SET domain-containing protein</fullName>
    </recommendedName>
</protein>
<organism evidence="1 2">
    <name type="scientific">Vanilla planifolia</name>
    <name type="common">Vanilla</name>
    <dbReference type="NCBI Taxonomy" id="51239"/>
    <lineage>
        <taxon>Eukaryota</taxon>
        <taxon>Viridiplantae</taxon>
        <taxon>Streptophyta</taxon>
        <taxon>Embryophyta</taxon>
        <taxon>Tracheophyta</taxon>
        <taxon>Spermatophyta</taxon>
        <taxon>Magnoliopsida</taxon>
        <taxon>Liliopsida</taxon>
        <taxon>Asparagales</taxon>
        <taxon>Orchidaceae</taxon>
        <taxon>Vanilloideae</taxon>
        <taxon>Vanilleae</taxon>
        <taxon>Vanilla</taxon>
    </lineage>
</organism>
<dbReference type="OrthoDB" id="70770at2759"/>
<dbReference type="AlphaFoldDB" id="A0A835UZS8"/>
<dbReference type="Gene3D" id="3.90.1410.10">
    <property type="entry name" value="set domain protein methyltransferase, domain 1"/>
    <property type="match status" value="1"/>
</dbReference>
<dbReference type="PANTHER" id="PTHR13271:SF113">
    <property type="entry name" value="[FRUCTOSE-BISPHOSPHATE ALDOLASE]-LYSINE N-METHYLTRANSFERASE, CHLOROPLASTIC"/>
    <property type="match status" value="1"/>
</dbReference>
<name>A0A835UZS8_VANPL</name>